<accession>A0A0D2JPZ3</accession>
<feature type="transmembrane region" description="Helical" evidence="1">
    <location>
        <begin position="17"/>
        <end position="37"/>
    </location>
</feature>
<feature type="transmembrane region" description="Helical" evidence="1">
    <location>
        <begin position="156"/>
        <end position="173"/>
    </location>
</feature>
<keyword evidence="3" id="KW-1185">Reference proteome</keyword>
<reference evidence="2 3" key="1">
    <citation type="submission" date="2013-11" db="EMBL/GenBank/DDBJ databases">
        <title>Metagenomic analysis of a methanogenic consortium involved in long chain n-alkane degradation.</title>
        <authorList>
            <person name="Davidova I.A."/>
            <person name="Callaghan A.V."/>
            <person name="Wawrik B."/>
            <person name="Pruitt S."/>
            <person name="Marks C."/>
            <person name="Duncan K.E."/>
            <person name="Suflita J.M."/>
        </authorList>
    </citation>
    <scope>NUCLEOTIDE SEQUENCE [LARGE SCALE GENOMIC DNA]</scope>
    <source>
        <strain evidence="2 3">SPR</strain>
    </source>
</reference>
<sequence length="187" mass="20295">MLEAYINMVTANPLGMAAIQFAILGTLGEVASFSAVNRRFALPCNQMQLALKAVAWAVLGIVVKYGFVGVTGFADALLDHGLLPSFLSSGLGRAFLLSFCMQAVFGPQIMYFHRLEDNLILRQWNFSGMETALKALVWFWLPAHTITFMLDKPLQIGLAAAFSVALGFILGFAKSRAQKAQMSQAAA</sequence>
<evidence type="ECO:0000313" key="3">
    <source>
        <dbReference type="Proteomes" id="UP000032233"/>
    </source>
</evidence>
<dbReference type="RefSeq" id="WP_044351907.1">
    <property type="nucleotide sequence ID" value="NZ_AZAC01000056.1"/>
</dbReference>
<comment type="caution">
    <text evidence="2">The sequence shown here is derived from an EMBL/GenBank/DDBJ whole genome shotgun (WGS) entry which is preliminary data.</text>
</comment>
<feature type="transmembrane region" description="Helical" evidence="1">
    <location>
        <begin position="94"/>
        <end position="112"/>
    </location>
</feature>
<keyword evidence="1" id="KW-0472">Membrane</keyword>
<evidence type="ECO:0000256" key="1">
    <source>
        <dbReference type="SAM" id="Phobius"/>
    </source>
</evidence>
<organism evidence="2 3">
    <name type="scientific">Dethiosulfatarculus sandiegensis</name>
    <dbReference type="NCBI Taxonomy" id="1429043"/>
    <lineage>
        <taxon>Bacteria</taxon>
        <taxon>Pseudomonadati</taxon>
        <taxon>Thermodesulfobacteriota</taxon>
        <taxon>Desulfarculia</taxon>
        <taxon>Desulfarculales</taxon>
        <taxon>Desulfarculaceae</taxon>
        <taxon>Dethiosulfatarculus</taxon>
    </lineage>
</organism>
<keyword evidence="1" id="KW-0812">Transmembrane</keyword>
<keyword evidence="1" id="KW-1133">Transmembrane helix</keyword>
<dbReference type="InParanoid" id="A0A0D2JPZ3"/>
<name>A0A0D2JPZ3_9BACT</name>
<gene>
    <name evidence="2" type="ORF">X474_23860</name>
</gene>
<dbReference type="STRING" id="1429043.X474_23860"/>
<evidence type="ECO:0000313" key="2">
    <source>
        <dbReference type="EMBL" id="KIX11530.1"/>
    </source>
</evidence>
<dbReference type="EMBL" id="AZAC01000056">
    <property type="protein sequence ID" value="KIX11530.1"/>
    <property type="molecule type" value="Genomic_DNA"/>
</dbReference>
<dbReference type="Proteomes" id="UP000032233">
    <property type="component" value="Unassembled WGS sequence"/>
</dbReference>
<dbReference type="AlphaFoldDB" id="A0A0D2JPZ3"/>
<protein>
    <submittedName>
        <fullName evidence="2">Uncharacterized protein</fullName>
    </submittedName>
</protein>
<proteinExistence type="predicted"/>
<feature type="transmembrane region" description="Helical" evidence="1">
    <location>
        <begin position="132"/>
        <end position="150"/>
    </location>
</feature>
<feature type="transmembrane region" description="Helical" evidence="1">
    <location>
        <begin position="49"/>
        <end position="74"/>
    </location>
</feature>
<dbReference type="OrthoDB" id="1115879at2"/>